<organism evidence="1 2">
    <name type="scientific">Burkholderia ubonensis</name>
    <dbReference type="NCBI Taxonomy" id="101571"/>
    <lineage>
        <taxon>Bacteria</taxon>
        <taxon>Pseudomonadati</taxon>
        <taxon>Pseudomonadota</taxon>
        <taxon>Betaproteobacteria</taxon>
        <taxon>Burkholderiales</taxon>
        <taxon>Burkholderiaceae</taxon>
        <taxon>Burkholderia</taxon>
        <taxon>Burkholderia cepacia complex</taxon>
    </lineage>
</organism>
<evidence type="ECO:0000313" key="2">
    <source>
        <dbReference type="Proteomes" id="UP000060630"/>
    </source>
</evidence>
<proteinExistence type="predicted"/>
<evidence type="ECO:0000313" key="1">
    <source>
        <dbReference type="EMBL" id="KWA84329.1"/>
    </source>
</evidence>
<dbReference type="EMBL" id="LPHD01000049">
    <property type="protein sequence ID" value="KWA84329.1"/>
    <property type="molecule type" value="Genomic_DNA"/>
</dbReference>
<protein>
    <submittedName>
        <fullName evidence="1">Uncharacterized protein</fullName>
    </submittedName>
</protein>
<reference evidence="1 2" key="1">
    <citation type="submission" date="2015-11" db="EMBL/GenBank/DDBJ databases">
        <title>Expanding the genomic diversity of Burkholderia species for the development of highly accurate diagnostics.</title>
        <authorList>
            <person name="Sahl J."/>
            <person name="Keim P."/>
            <person name="Wagner D."/>
        </authorList>
    </citation>
    <scope>NUCLEOTIDE SEQUENCE [LARGE SCALE GENOMIC DNA]</scope>
    <source>
        <strain evidence="1 2">MSMB2087WGS</strain>
    </source>
</reference>
<sequence length="74" mass="8374">MYQLIQGKIVPQAIVTAAPLKWPGLTFAPINLWSFPAAWKRDMTEFPPAPALATQDNTASYQVNPLIRRIMSYR</sequence>
<dbReference type="AlphaFoldDB" id="A0A119HFR6"/>
<dbReference type="Proteomes" id="UP000060630">
    <property type="component" value="Unassembled WGS sequence"/>
</dbReference>
<comment type="caution">
    <text evidence="1">The sequence shown here is derived from an EMBL/GenBank/DDBJ whole genome shotgun (WGS) entry which is preliminary data.</text>
</comment>
<accession>A0A119HFR6</accession>
<dbReference type="RefSeq" id="WP_157657822.1">
    <property type="nucleotide sequence ID" value="NZ_LPHD01000049.1"/>
</dbReference>
<name>A0A119HFR6_9BURK</name>
<gene>
    <name evidence="1" type="ORF">WL29_23725</name>
</gene>